<evidence type="ECO:0000313" key="2">
    <source>
        <dbReference type="Proteomes" id="UP000315901"/>
    </source>
</evidence>
<reference evidence="1 2" key="1">
    <citation type="submission" date="2019-06" db="EMBL/GenBank/DDBJ databases">
        <title>A novel bacterium of genus Marinomonas, isolated from coastal sand.</title>
        <authorList>
            <person name="Huang H."/>
            <person name="Mo K."/>
            <person name="Hu Y."/>
        </authorList>
    </citation>
    <scope>NUCLEOTIDE SEQUENCE [LARGE SCALE GENOMIC DNA]</scope>
    <source>
        <strain evidence="1 2">HB171799</strain>
    </source>
</reference>
<keyword evidence="2" id="KW-1185">Reference proteome</keyword>
<dbReference type="RefSeq" id="WP_140589009.1">
    <property type="nucleotide sequence ID" value="NZ_VFRR01000018.1"/>
</dbReference>
<organism evidence="1 2">
    <name type="scientific">Maribrevibacterium harenarium</name>
    <dbReference type="NCBI Taxonomy" id="2589817"/>
    <lineage>
        <taxon>Bacteria</taxon>
        <taxon>Pseudomonadati</taxon>
        <taxon>Pseudomonadota</taxon>
        <taxon>Gammaproteobacteria</taxon>
        <taxon>Oceanospirillales</taxon>
        <taxon>Oceanospirillaceae</taxon>
        <taxon>Maribrevibacterium</taxon>
    </lineage>
</organism>
<name>A0A501WLP4_9GAMM</name>
<proteinExistence type="predicted"/>
<sequence length="295" mass="33068">MSDVLLIWDGRQANTCLECFVDELLSTLASYAATVKVVQLATQHAPEFGKIKPSMRALFNVVQQEKPKHLISFGSQPNLLVNLLRPTLKCEIICNRLPDGMHFKTVASSAMQRVSDWINYEHRWCLEDCDFFYLPLKEHQGQKVGYFEDDVNSVVFHCQADELGLCSEPLYPDLLQLRDVTGLHEVGLVMISAASDPAGNRVDLVNALGIPVVVVAETGSHLGVVNGYNGWVVSSMQGLPILQILKNWSTMALDMRRVLAQYAHQHQSKRSGIRHFCDLLGYPVLSKNYKSEKRA</sequence>
<protein>
    <submittedName>
        <fullName evidence="1">Uncharacterized protein</fullName>
    </submittedName>
</protein>
<dbReference type="AlphaFoldDB" id="A0A501WLP4"/>
<dbReference type="OrthoDB" id="6100525at2"/>
<comment type="caution">
    <text evidence="1">The sequence shown here is derived from an EMBL/GenBank/DDBJ whole genome shotgun (WGS) entry which is preliminary data.</text>
</comment>
<gene>
    <name evidence="1" type="ORF">FJM67_10245</name>
</gene>
<evidence type="ECO:0000313" key="1">
    <source>
        <dbReference type="EMBL" id="TPE50683.1"/>
    </source>
</evidence>
<accession>A0A501WLP4</accession>
<dbReference type="EMBL" id="VFRR01000018">
    <property type="protein sequence ID" value="TPE50683.1"/>
    <property type="molecule type" value="Genomic_DNA"/>
</dbReference>
<dbReference type="Proteomes" id="UP000315901">
    <property type="component" value="Unassembled WGS sequence"/>
</dbReference>